<dbReference type="GO" id="GO:0005737">
    <property type="term" value="C:cytoplasm"/>
    <property type="evidence" value="ECO:0007669"/>
    <property type="project" value="TreeGrafter"/>
</dbReference>
<gene>
    <name evidence="5" type="ORF">Tdes44962_MAKER04460</name>
</gene>
<keyword evidence="2 3" id="KW-0040">ANK repeat</keyword>
<evidence type="ECO:0000256" key="4">
    <source>
        <dbReference type="SAM" id="MobiDB-lite"/>
    </source>
</evidence>
<dbReference type="PROSITE" id="PS50297">
    <property type="entry name" value="ANK_REP_REGION"/>
    <property type="match status" value="1"/>
</dbReference>
<feature type="repeat" description="ANK" evidence="3">
    <location>
        <begin position="515"/>
        <end position="547"/>
    </location>
</feature>
<feature type="compositionally biased region" description="Basic and acidic residues" evidence="4">
    <location>
        <begin position="241"/>
        <end position="250"/>
    </location>
</feature>
<name>A0A9W7SM47_9PEZI</name>
<keyword evidence="5" id="KW-0808">Transferase</keyword>
<dbReference type="GO" id="GO:0016301">
    <property type="term" value="F:kinase activity"/>
    <property type="evidence" value="ECO:0007669"/>
    <property type="project" value="UniProtKB-KW"/>
</dbReference>
<protein>
    <submittedName>
        <fullName evidence="5">Protein tyrosine kinase</fullName>
    </submittedName>
</protein>
<sequence length="660" mass="71665">MTRITQQSAVSAVPSATEQRSASIQAWLAAAEEEVNILEESHSDFQPILPGAFVDEPMDLGSTLLQVDSAFVEPEETPLDSGDGQDSDDDLPFEVRRDDSDSADTHSLPEVFDVVRDMSTDEEDLAPLPEPIVRTPVTKESFHYLDCLPEVEEEVVSDTPIPVVTNDADIALPFSASDIESDPPPPYQDQEPLSQGGDHELEHDGIRIISHESDGIRTISHDFEEKLGSLAEPVTPQVGAAEEHIDRDTPAKANKAHMQGADGDVRANHKKKSSARVPPKPKMPLRKKPLALTAGNLGKIPNAENAKPKPETPPSAQTASKFDAIDYIEKAWAKMEATETIATSVISERDKKIVRGAGTPYMDKTYKYLEYFCQQGKAAAVRELLKSGCNPGTRSSPRPEPLVRAIQGRSLRHDKCVRALTRKGCDINVKYRGTNPLQMVLEGPWFVGYAKLLGVLLVNGADANIPDGKGSYPLLTLLSGNANEVLDDKVLDAFSLFLHPKVPVSVDVNVRQRETLNTALHLAVRRTSPPIVALLISHGANVNALNSSGISPLLMAANQWRATLTTEQRLVLEFLLEAPEIDVDAVGGSLRRSALHQAVSARCTAAVEMLARRGASREVKDTHGATVSETLKGLREGMESGAFEALRLALEDDGTAKDRT</sequence>
<evidence type="ECO:0000313" key="6">
    <source>
        <dbReference type="Proteomes" id="UP001138500"/>
    </source>
</evidence>
<evidence type="ECO:0000256" key="3">
    <source>
        <dbReference type="PROSITE-ProRule" id="PRU00023"/>
    </source>
</evidence>
<organism evidence="5 6">
    <name type="scientific">Teratosphaeria destructans</name>
    <dbReference type="NCBI Taxonomy" id="418781"/>
    <lineage>
        <taxon>Eukaryota</taxon>
        <taxon>Fungi</taxon>
        <taxon>Dikarya</taxon>
        <taxon>Ascomycota</taxon>
        <taxon>Pezizomycotina</taxon>
        <taxon>Dothideomycetes</taxon>
        <taxon>Dothideomycetidae</taxon>
        <taxon>Mycosphaerellales</taxon>
        <taxon>Teratosphaeriaceae</taxon>
        <taxon>Teratosphaeria</taxon>
    </lineage>
</organism>
<dbReference type="EMBL" id="RIBY02002167">
    <property type="protein sequence ID" value="KAH9823716.1"/>
    <property type="molecule type" value="Genomic_DNA"/>
</dbReference>
<keyword evidence="1" id="KW-0677">Repeat</keyword>
<dbReference type="PANTHER" id="PTHR24198">
    <property type="entry name" value="ANKYRIN REPEAT AND PROTEIN KINASE DOMAIN-CONTAINING PROTEIN"/>
    <property type="match status" value="1"/>
</dbReference>
<feature type="region of interest" description="Disordered" evidence="4">
    <location>
        <begin position="230"/>
        <end position="319"/>
    </location>
</feature>
<keyword evidence="5" id="KW-0418">Kinase</keyword>
<dbReference type="Gene3D" id="1.25.40.20">
    <property type="entry name" value="Ankyrin repeat-containing domain"/>
    <property type="match status" value="1"/>
</dbReference>
<feature type="compositionally biased region" description="Basic and acidic residues" evidence="4">
    <location>
        <begin position="93"/>
        <end position="104"/>
    </location>
</feature>
<feature type="region of interest" description="Disordered" evidence="4">
    <location>
        <begin position="74"/>
        <end position="106"/>
    </location>
</feature>
<dbReference type="InterPro" id="IPR002110">
    <property type="entry name" value="Ankyrin_rpt"/>
</dbReference>
<evidence type="ECO:0000313" key="5">
    <source>
        <dbReference type="EMBL" id="KAH9823716.1"/>
    </source>
</evidence>
<evidence type="ECO:0000256" key="1">
    <source>
        <dbReference type="ARBA" id="ARBA00022737"/>
    </source>
</evidence>
<dbReference type="InterPro" id="IPR036770">
    <property type="entry name" value="Ankyrin_rpt-contain_sf"/>
</dbReference>
<reference evidence="5 6" key="1">
    <citation type="journal article" date="2018" name="IMA Fungus">
        <title>IMA Genome-F 10: Nine draft genome sequences of Claviceps purpurea s.lat., including C. arundinis, C. humidiphila, and C. cf. spartinae, pseudomolecules for the pitch canker pathogen Fusarium circinatum, draft genome of Davidsoniella eucalypti, Grosmannia galeiformis, Quambalaria eucalypti, and Teratosphaeria destructans.</title>
        <authorList>
            <person name="Wingfield B.D."/>
            <person name="Liu M."/>
            <person name="Nguyen H.D."/>
            <person name="Lane F.A."/>
            <person name="Morgan S.W."/>
            <person name="De Vos L."/>
            <person name="Wilken P.M."/>
            <person name="Duong T.A."/>
            <person name="Aylward J."/>
            <person name="Coetzee M.P."/>
            <person name="Dadej K."/>
            <person name="De Beer Z.W."/>
            <person name="Findlay W."/>
            <person name="Havenga M."/>
            <person name="Kolarik M."/>
            <person name="Menzies J.G."/>
            <person name="Naidoo K."/>
            <person name="Pochopski O."/>
            <person name="Shoukouhi P."/>
            <person name="Santana Q.C."/>
            <person name="Seifert K.A."/>
            <person name="Soal N."/>
            <person name="Steenkamp E.T."/>
            <person name="Tatham C.T."/>
            <person name="van der Nest M.A."/>
            <person name="Wingfield M.J."/>
        </authorList>
    </citation>
    <scope>NUCLEOTIDE SEQUENCE [LARGE SCALE GENOMIC DNA]</scope>
    <source>
        <strain evidence="5">CMW44962</strain>
    </source>
</reference>
<evidence type="ECO:0000256" key="2">
    <source>
        <dbReference type="ARBA" id="ARBA00023043"/>
    </source>
</evidence>
<dbReference type="Proteomes" id="UP001138500">
    <property type="component" value="Unassembled WGS sequence"/>
</dbReference>
<feature type="compositionally biased region" description="Acidic residues" evidence="4">
    <location>
        <begin position="74"/>
        <end position="92"/>
    </location>
</feature>
<comment type="caution">
    <text evidence="5">The sequence shown here is derived from an EMBL/GenBank/DDBJ whole genome shotgun (WGS) entry which is preliminary data.</text>
</comment>
<dbReference type="OrthoDB" id="248923at2759"/>
<dbReference type="PROSITE" id="PS50088">
    <property type="entry name" value="ANK_REPEAT"/>
    <property type="match status" value="1"/>
</dbReference>
<dbReference type="SMART" id="SM00248">
    <property type="entry name" value="ANK"/>
    <property type="match status" value="5"/>
</dbReference>
<dbReference type="SUPFAM" id="SSF48403">
    <property type="entry name" value="Ankyrin repeat"/>
    <property type="match status" value="1"/>
</dbReference>
<dbReference type="Pfam" id="PF00023">
    <property type="entry name" value="Ank"/>
    <property type="match status" value="1"/>
</dbReference>
<accession>A0A9W7SM47</accession>
<reference evidence="5 6" key="2">
    <citation type="journal article" date="2021" name="Curr. Genet.">
        <title>Genetic response to nitrogen starvation in the aggressive Eucalyptus foliar pathogen Teratosphaeria destructans.</title>
        <authorList>
            <person name="Havenga M."/>
            <person name="Wingfield B.D."/>
            <person name="Wingfield M.J."/>
            <person name="Dreyer L.L."/>
            <person name="Roets F."/>
            <person name="Aylward J."/>
        </authorList>
    </citation>
    <scope>NUCLEOTIDE SEQUENCE [LARGE SCALE GENOMIC DNA]</scope>
    <source>
        <strain evidence="5">CMW44962</strain>
    </source>
</reference>
<dbReference type="AlphaFoldDB" id="A0A9W7SM47"/>
<feature type="region of interest" description="Disordered" evidence="4">
    <location>
        <begin position="175"/>
        <end position="199"/>
    </location>
</feature>
<dbReference type="PANTHER" id="PTHR24198:SF165">
    <property type="entry name" value="ANKYRIN REPEAT-CONTAINING PROTEIN-RELATED"/>
    <property type="match status" value="1"/>
</dbReference>
<keyword evidence="6" id="KW-1185">Reference proteome</keyword>
<proteinExistence type="predicted"/>